<gene>
    <name evidence="9" type="ORF">S100892_01919</name>
</gene>
<name>A0A1Y0VQP2_PEDPE</name>
<dbReference type="Gene3D" id="1.20.1720.10">
    <property type="entry name" value="Multidrug resistance protein D"/>
    <property type="match status" value="1"/>
</dbReference>
<organism evidence="9 10">
    <name type="scientific">Pediococcus pentosaceus</name>
    <dbReference type="NCBI Taxonomy" id="1255"/>
    <lineage>
        <taxon>Bacteria</taxon>
        <taxon>Bacillati</taxon>
        <taxon>Bacillota</taxon>
        <taxon>Bacilli</taxon>
        <taxon>Lactobacillales</taxon>
        <taxon>Lactobacillaceae</taxon>
        <taxon>Pediococcus</taxon>
    </lineage>
</organism>
<dbReference type="Gene3D" id="1.20.1250.20">
    <property type="entry name" value="MFS general substrate transporter like domains"/>
    <property type="match status" value="1"/>
</dbReference>
<dbReference type="Proteomes" id="UP000196118">
    <property type="component" value="Chromosome"/>
</dbReference>
<evidence type="ECO:0000313" key="10">
    <source>
        <dbReference type="Proteomes" id="UP000196118"/>
    </source>
</evidence>
<feature type="domain" description="Major facilitator superfamily (MFS) profile" evidence="8">
    <location>
        <begin position="23"/>
        <end position="476"/>
    </location>
</feature>
<evidence type="ECO:0000256" key="4">
    <source>
        <dbReference type="ARBA" id="ARBA00022692"/>
    </source>
</evidence>
<feature type="transmembrane region" description="Helical" evidence="7">
    <location>
        <begin position="151"/>
        <end position="171"/>
    </location>
</feature>
<feature type="transmembrane region" description="Helical" evidence="7">
    <location>
        <begin position="89"/>
        <end position="113"/>
    </location>
</feature>
<dbReference type="PRINTS" id="PR01036">
    <property type="entry name" value="TCRTETB"/>
</dbReference>
<evidence type="ECO:0000256" key="5">
    <source>
        <dbReference type="ARBA" id="ARBA00022989"/>
    </source>
</evidence>
<evidence type="ECO:0000256" key="1">
    <source>
        <dbReference type="ARBA" id="ARBA00004651"/>
    </source>
</evidence>
<dbReference type="CDD" id="cd17503">
    <property type="entry name" value="MFS_LmrB_MDR_like"/>
    <property type="match status" value="1"/>
</dbReference>
<feature type="transmembrane region" description="Helical" evidence="7">
    <location>
        <begin position="59"/>
        <end position="77"/>
    </location>
</feature>
<evidence type="ECO:0000259" key="8">
    <source>
        <dbReference type="PROSITE" id="PS50850"/>
    </source>
</evidence>
<feature type="transmembrane region" description="Helical" evidence="7">
    <location>
        <begin position="309"/>
        <end position="331"/>
    </location>
</feature>
<keyword evidence="3" id="KW-1003">Cell membrane</keyword>
<dbReference type="PANTHER" id="PTHR42718:SF43">
    <property type="entry name" value="LINCOMYCIN RESISTANCE PROTEIN LMRB"/>
    <property type="match status" value="1"/>
</dbReference>
<proteinExistence type="predicted"/>
<feature type="transmembrane region" description="Helical" evidence="7">
    <location>
        <begin position="119"/>
        <end position="139"/>
    </location>
</feature>
<dbReference type="InterPro" id="IPR011701">
    <property type="entry name" value="MFS"/>
</dbReference>
<reference evidence="9 10" key="1">
    <citation type="submission" date="2017-05" db="EMBL/GenBank/DDBJ databases">
        <title>Genome sequence of Pediococcus pentosaceus strain SRCM100892.</title>
        <authorList>
            <person name="Cho S.H."/>
        </authorList>
    </citation>
    <scope>NUCLEOTIDE SEQUENCE [LARGE SCALE GENOMIC DNA]</scope>
    <source>
        <strain evidence="9 10">SRCM100892</strain>
    </source>
</reference>
<keyword evidence="4 7" id="KW-0812">Transmembrane</keyword>
<evidence type="ECO:0000256" key="6">
    <source>
        <dbReference type="ARBA" id="ARBA00023136"/>
    </source>
</evidence>
<dbReference type="AlphaFoldDB" id="A0A1Y0VQP2"/>
<dbReference type="NCBIfam" id="TIGR00711">
    <property type="entry name" value="efflux_EmrB"/>
    <property type="match status" value="1"/>
</dbReference>
<dbReference type="GO" id="GO:0005886">
    <property type="term" value="C:plasma membrane"/>
    <property type="evidence" value="ECO:0007669"/>
    <property type="project" value="UniProtKB-SubCell"/>
</dbReference>
<dbReference type="PANTHER" id="PTHR42718">
    <property type="entry name" value="MAJOR FACILITATOR SUPERFAMILY MULTIDRUG TRANSPORTER MFSC"/>
    <property type="match status" value="1"/>
</dbReference>
<feature type="transmembrane region" description="Helical" evidence="7">
    <location>
        <begin position="21"/>
        <end position="39"/>
    </location>
</feature>
<dbReference type="Pfam" id="PF07690">
    <property type="entry name" value="MFS_1"/>
    <property type="match status" value="1"/>
</dbReference>
<dbReference type="PROSITE" id="PS50850">
    <property type="entry name" value="MFS"/>
    <property type="match status" value="1"/>
</dbReference>
<feature type="transmembrane region" description="Helical" evidence="7">
    <location>
        <begin position="370"/>
        <end position="392"/>
    </location>
</feature>
<feature type="transmembrane region" description="Helical" evidence="7">
    <location>
        <begin position="177"/>
        <end position="197"/>
    </location>
</feature>
<comment type="subcellular location">
    <subcellularLocation>
        <location evidence="1">Cell membrane</location>
        <topology evidence="1">Multi-pass membrane protein</topology>
    </subcellularLocation>
</comment>
<dbReference type="InterPro" id="IPR036259">
    <property type="entry name" value="MFS_trans_sf"/>
</dbReference>
<evidence type="ECO:0000256" key="2">
    <source>
        <dbReference type="ARBA" id="ARBA00022448"/>
    </source>
</evidence>
<evidence type="ECO:0000256" key="7">
    <source>
        <dbReference type="SAM" id="Phobius"/>
    </source>
</evidence>
<feature type="transmembrane region" description="Helical" evidence="7">
    <location>
        <begin position="235"/>
        <end position="255"/>
    </location>
</feature>
<keyword evidence="6 7" id="KW-0472">Membrane</keyword>
<dbReference type="SUPFAM" id="SSF103473">
    <property type="entry name" value="MFS general substrate transporter"/>
    <property type="match status" value="1"/>
</dbReference>
<feature type="transmembrane region" description="Helical" evidence="7">
    <location>
        <begin position="343"/>
        <end position="364"/>
    </location>
</feature>
<feature type="transmembrane region" description="Helical" evidence="7">
    <location>
        <begin position="275"/>
        <end position="297"/>
    </location>
</feature>
<protein>
    <submittedName>
        <fullName evidence="9">Putative MFS-type transporter YvkA</fullName>
    </submittedName>
</protein>
<dbReference type="InterPro" id="IPR020846">
    <property type="entry name" value="MFS_dom"/>
</dbReference>
<evidence type="ECO:0000313" key="9">
    <source>
        <dbReference type="EMBL" id="ARW20462.1"/>
    </source>
</evidence>
<feature type="transmembrane region" description="Helical" evidence="7">
    <location>
        <begin position="209"/>
        <end position="229"/>
    </location>
</feature>
<sequence length="479" mass="50955">MNNEEKSNGMMQARVPVEHPMLVMASMLIGAFVGMFSETSLNIALPQLMDNLHVTTGTIQWLVTGYMLVIGVVLPFSSLISKWFTTRQIIIFGLLAFIVGSVISALSSTFALLLVGRMIQGIATGLILPMMFTVAILVFPPYKLGAAMGMCALVIMFAPAIGPTLTGIILAKLSWNWIFWMFVPFLAIALLLAIFGLKNVGELTKPKVDVISLIESIIGFASIVTGVSFASEKGWGSPIVLGILALGIIVLAFYVKRQLSLAEPVLNLKIFAIPAFRTGAILVMLDFGIILSAMYLLPMYIQKGLLLPVALTGIIMLPGGVINAAVSAVAGRLYDKIGAKAPIRIGLVVALIGTIMLVCTTVNTSIAYLIIAHVILMIGCPLAMSPAQTYALNSLEGPQSGDGSTIMNTMQQIVGAIATALATSLLGIGQVAYQNHFGKGHLNAAFTNGTHYGFYFTIALIIVGLILSFSVKSNKKVAK</sequence>
<dbReference type="EMBL" id="CP021474">
    <property type="protein sequence ID" value="ARW20462.1"/>
    <property type="molecule type" value="Genomic_DNA"/>
</dbReference>
<keyword evidence="2" id="KW-0813">Transport</keyword>
<dbReference type="GO" id="GO:0022857">
    <property type="term" value="F:transmembrane transporter activity"/>
    <property type="evidence" value="ECO:0007669"/>
    <property type="project" value="InterPro"/>
</dbReference>
<accession>A0A1Y0VQP2</accession>
<feature type="transmembrane region" description="Helical" evidence="7">
    <location>
        <begin position="452"/>
        <end position="471"/>
    </location>
</feature>
<dbReference type="InterPro" id="IPR004638">
    <property type="entry name" value="EmrB-like"/>
</dbReference>
<evidence type="ECO:0000256" key="3">
    <source>
        <dbReference type="ARBA" id="ARBA00022475"/>
    </source>
</evidence>
<feature type="transmembrane region" description="Helical" evidence="7">
    <location>
        <begin position="413"/>
        <end position="432"/>
    </location>
</feature>
<keyword evidence="5 7" id="KW-1133">Transmembrane helix</keyword>